<comment type="subcellular location">
    <subcellularLocation>
        <location evidence="1">Membrane</location>
        <topology evidence="1">Multi-pass membrane protein</topology>
    </subcellularLocation>
</comment>
<dbReference type="GO" id="GO:0016491">
    <property type="term" value="F:oxidoreductase activity"/>
    <property type="evidence" value="ECO:0007669"/>
    <property type="project" value="UniProtKB-KW"/>
</dbReference>
<keyword evidence="8" id="KW-1015">Disulfide bond</keyword>
<name>A0A7W7VDI1_9PSEU</name>
<feature type="transmembrane region" description="Helical" evidence="10">
    <location>
        <begin position="160"/>
        <end position="182"/>
    </location>
</feature>
<dbReference type="PANTHER" id="PTHR34573:SF1">
    <property type="entry name" value="VITAMIN K EPOXIDE REDUCTASE DOMAIN-CONTAINING PROTEIN"/>
    <property type="match status" value="1"/>
</dbReference>
<dbReference type="GO" id="GO:0016020">
    <property type="term" value="C:membrane"/>
    <property type="evidence" value="ECO:0007669"/>
    <property type="project" value="UniProtKB-SubCell"/>
</dbReference>
<dbReference type="PANTHER" id="PTHR34573">
    <property type="entry name" value="VKC DOMAIN-CONTAINING PROTEIN"/>
    <property type="match status" value="1"/>
</dbReference>
<feature type="transmembrane region" description="Helical" evidence="10">
    <location>
        <begin position="67"/>
        <end position="88"/>
    </location>
</feature>
<evidence type="ECO:0000256" key="2">
    <source>
        <dbReference type="ARBA" id="ARBA00006214"/>
    </source>
</evidence>
<evidence type="ECO:0000256" key="9">
    <source>
        <dbReference type="ARBA" id="ARBA00023284"/>
    </source>
</evidence>
<evidence type="ECO:0000256" key="6">
    <source>
        <dbReference type="ARBA" id="ARBA00023002"/>
    </source>
</evidence>
<dbReference type="EMBL" id="JACHJQ010000002">
    <property type="protein sequence ID" value="MBB4906015.1"/>
    <property type="molecule type" value="Genomic_DNA"/>
</dbReference>
<dbReference type="Gene3D" id="1.20.1440.130">
    <property type="entry name" value="VKOR domain"/>
    <property type="match status" value="1"/>
</dbReference>
<dbReference type="InterPro" id="IPR041714">
    <property type="entry name" value="VKOR_Actinobacteria"/>
</dbReference>
<evidence type="ECO:0000256" key="1">
    <source>
        <dbReference type="ARBA" id="ARBA00004141"/>
    </source>
</evidence>
<feature type="domain" description="Vitamin K epoxide reductase" evidence="11">
    <location>
        <begin position="3"/>
        <end position="144"/>
    </location>
</feature>
<proteinExistence type="inferred from homology"/>
<evidence type="ECO:0000256" key="3">
    <source>
        <dbReference type="ARBA" id="ARBA00022692"/>
    </source>
</evidence>
<keyword evidence="7 10" id="KW-0472">Membrane</keyword>
<feature type="transmembrane region" description="Helical" evidence="10">
    <location>
        <begin position="119"/>
        <end position="139"/>
    </location>
</feature>
<keyword evidence="13" id="KW-1185">Reference proteome</keyword>
<comment type="caution">
    <text evidence="12">The sequence shown here is derived from an EMBL/GenBank/DDBJ whole genome shotgun (WGS) entry which is preliminary data.</text>
</comment>
<protein>
    <submittedName>
        <fullName evidence="12">Putative membrane protein</fullName>
    </submittedName>
</protein>
<evidence type="ECO:0000313" key="13">
    <source>
        <dbReference type="Proteomes" id="UP000520767"/>
    </source>
</evidence>
<evidence type="ECO:0000256" key="5">
    <source>
        <dbReference type="ARBA" id="ARBA00022989"/>
    </source>
</evidence>
<dbReference type="Pfam" id="PF07884">
    <property type="entry name" value="VKOR"/>
    <property type="match status" value="1"/>
</dbReference>
<evidence type="ECO:0000313" key="12">
    <source>
        <dbReference type="EMBL" id="MBB4906015.1"/>
    </source>
</evidence>
<dbReference type="InterPro" id="IPR012932">
    <property type="entry name" value="VKOR"/>
</dbReference>
<gene>
    <name evidence="12" type="ORF">FHR82_002232</name>
</gene>
<dbReference type="AlphaFoldDB" id="A0A7W7VDI1"/>
<evidence type="ECO:0000256" key="10">
    <source>
        <dbReference type="SAM" id="Phobius"/>
    </source>
</evidence>
<dbReference type="GO" id="GO:0048038">
    <property type="term" value="F:quinone binding"/>
    <property type="evidence" value="ECO:0007669"/>
    <property type="project" value="UniProtKB-KW"/>
</dbReference>
<reference evidence="12 13" key="1">
    <citation type="submission" date="2020-08" db="EMBL/GenBank/DDBJ databases">
        <title>Genomic Encyclopedia of Type Strains, Phase III (KMG-III): the genomes of soil and plant-associated and newly described type strains.</title>
        <authorList>
            <person name="Whitman W."/>
        </authorList>
    </citation>
    <scope>NUCLEOTIDE SEQUENCE [LARGE SCALE GENOMIC DNA]</scope>
    <source>
        <strain evidence="12 13">CECT 8960</strain>
    </source>
</reference>
<keyword evidence="4" id="KW-0874">Quinone</keyword>
<comment type="similarity">
    <text evidence="2">Belongs to the VKOR family.</text>
</comment>
<evidence type="ECO:0000259" key="11">
    <source>
        <dbReference type="SMART" id="SM00756"/>
    </source>
</evidence>
<accession>A0A7W7VDI1</accession>
<keyword evidence="3 10" id="KW-0812">Transmembrane</keyword>
<keyword evidence="9" id="KW-0676">Redox-active center</keyword>
<dbReference type="SMART" id="SM00756">
    <property type="entry name" value="VKc"/>
    <property type="match status" value="1"/>
</dbReference>
<keyword evidence="5 10" id="KW-1133">Transmembrane helix</keyword>
<dbReference type="InterPro" id="IPR038354">
    <property type="entry name" value="VKOR_sf"/>
</dbReference>
<dbReference type="Proteomes" id="UP000520767">
    <property type="component" value="Unassembled WGS sequence"/>
</dbReference>
<evidence type="ECO:0000256" key="8">
    <source>
        <dbReference type="ARBA" id="ARBA00023157"/>
    </source>
</evidence>
<dbReference type="RefSeq" id="WP_184810151.1">
    <property type="nucleotide sequence ID" value="NZ_JACHJQ010000002.1"/>
</dbReference>
<dbReference type="CDD" id="cd12922">
    <property type="entry name" value="VKOR_5"/>
    <property type="match status" value="1"/>
</dbReference>
<feature type="transmembrane region" description="Helical" evidence="10">
    <location>
        <begin position="95"/>
        <end position="113"/>
    </location>
</feature>
<sequence>MRNNRLAWLYLVGGLVGLAAATALTLEKLAKLADPSYVPTCSLNPVISCGSVMDSPQAEAFGFPNPLIGVAAFAVVTTVGAAMLAGFTPPRWFRLGMQAGTTFGVVFVHWLITASLYDIHALCPYCMVVWAVTIPLFWYTTLDTLRTSERTRAAGDALAGFHSTVLATWYAVIVILVLIVFWDYWSTLL</sequence>
<organism evidence="12 13">
    <name type="scientific">Actinophytocola algeriensis</name>
    <dbReference type="NCBI Taxonomy" id="1768010"/>
    <lineage>
        <taxon>Bacteria</taxon>
        <taxon>Bacillati</taxon>
        <taxon>Actinomycetota</taxon>
        <taxon>Actinomycetes</taxon>
        <taxon>Pseudonocardiales</taxon>
        <taxon>Pseudonocardiaceae</taxon>
    </lineage>
</organism>
<evidence type="ECO:0000256" key="4">
    <source>
        <dbReference type="ARBA" id="ARBA00022719"/>
    </source>
</evidence>
<evidence type="ECO:0000256" key="7">
    <source>
        <dbReference type="ARBA" id="ARBA00023136"/>
    </source>
</evidence>
<keyword evidence="6" id="KW-0560">Oxidoreductase</keyword>